<feature type="transmembrane region" description="Helical" evidence="1">
    <location>
        <begin position="12"/>
        <end position="32"/>
    </location>
</feature>
<evidence type="ECO:0000313" key="3">
    <source>
        <dbReference type="Proteomes" id="UP000646484"/>
    </source>
</evidence>
<feature type="transmembrane region" description="Helical" evidence="1">
    <location>
        <begin position="202"/>
        <end position="226"/>
    </location>
</feature>
<feature type="transmembrane region" description="Helical" evidence="1">
    <location>
        <begin position="345"/>
        <end position="373"/>
    </location>
</feature>
<feature type="transmembrane region" description="Helical" evidence="1">
    <location>
        <begin position="113"/>
        <end position="132"/>
    </location>
</feature>
<name>A0ABR7D1M8_9BACT</name>
<feature type="transmembrane region" description="Helical" evidence="1">
    <location>
        <begin position="67"/>
        <end position="98"/>
    </location>
</feature>
<sequence>MIVNLSIKASAFNIFFSYLFGISLFITSLPYFVWDNSLFRYIFQIIIVLLSVINLQKRNSNSRYILMGILLCILFYKSIGSSVFTLLSLLSLVFIYLIEDERKLIFYNAGKKIFAIMFLFSLIVYFLTYWLSVDISYHLATPLNPMKDGGYRIYPFLAVYDSSFRFADIRFAGYFDEPGVMGTLSSMFLYCEKYNLRKWENIIFFIAGIMSFSFFFLFSSLLFFLVSMPKSKIFIFILAVLGILLFCFKDTEIVKTLVLDRWQVTSSGQFGGTRSFEGFETHYKKMLYSPAVFLGKGTNSLVSIMDGSSTYKSLIYAHGILWFGVMLLFFCLFALLLIKNHKKNLILYILFFGGLIYQRPGIFNVVFFFLLIVMPQKLSQCNE</sequence>
<feature type="transmembrane region" description="Helical" evidence="1">
    <location>
        <begin position="233"/>
        <end position="251"/>
    </location>
</feature>
<proteinExistence type="predicted"/>
<feature type="transmembrane region" description="Helical" evidence="1">
    <location>
        <begin position="38"/>
        <end position="55"/>
    </location>
</feature>
<gene>
    <name evidence="2" type="ORF">H8S64_12140</name>
</gene>
<keyword evidence="1" id="KW-1133">Transmembrane helix</keyword>
<protein>
    <recommendedName>
        <fullName evidence="4">O-antigen ligase like membrane protein</fullName>
    </recommendedName>
</protein>
<keyword evidence="1" id="KW-0812">Transmembrane</keyword>
<evidence type="ECO:0000256" key="1">
    <source>
        <dbReference type="SAM" id="Phobius"/>
    </source>
</evidence>
<dbReference type="RefSeq" id="WP_186976286.1">
    <property type="nucleotide sequence ID" value="NZ_JACOOH010000005.1"/>
</dbReference>
<reference evidence="2 3" key="1">
    <citation type="submission" date="2020-08" db="EMBL/GenBank/DDBJ databases">
        <title>Genome public.</title>
        <authorList>
            <person name="Liu C."/>
            <person name="Sun Q."/>
        </authorList>
    </citation>
    <scope>NUCLEOTIDE SEQUENCE [LARGE SCALE GENOMIC DNA]</scope>
    <source>
        <strain evidence="2 3">NSJ-56</strain>
    </source>
</reference>
<comment type="caution">
    <text evidence="2">The sequence shown here is derived from an EMBL/GenBank/DDBJ whole genome shotgun (WGS) entry which is preliminary data.</text>
</comment>
<accession>A0ABR7D1M8</accession>
<evidence type="ECO:0008006" key="4">
    <source>
        <dbReference type="Google" id="ProtNLM"/>
    </source>
</evidence>
<dbReference type="EMBL" id="JACOOH010000005">
    <property type="protein sequence ID" value="MBC5621848.1"/>
    <property type="molecule type" value="Genomic_DNA"/>
</dbReference>
<keyword evidence="3" id="KW-1185">Reference proteome</keyword>
<feature type="transmembrane region" description="Helical" evidence="1">
    <location>
        <begin position="315"/>
        <end position="338"/>
    </location>
</feature>
<keyword evidence="1" id="KW-0472">Membrane</keyword>
<organism evidence="2 3">
    <name type="scientific">Butyricimonas hominis</name>
    <dbReference type="NCBI Taxonomy" id="2763032"/>
    <lineage>
        <taxon>Bacteria</taxon>
        <taxon>Pseudomonadati</taxon>
        <taxon>Bacteroidota</taxon>
        <taxon>Bacteroidia</taxon>
        <taxon>Bacteroidales</taxon>
        <taxon>Odoribacteraceae</taxon>
        <taxon>Butyricimonas</taxon>
    </lineage>
</organism>
<evidence type="ECO:0000313" key="2">
    <source>
        <dbReference type="EMBL" id="MBC5621848.1"/>
    </source>
</evidence>
<dbReference type="Proteomes" id="UP000646484">
    <property type="component" value="Unassembled WGS sequence"/>
</dbReference>